<reference evidence="1 2" key="1">
    <citation type="journal article" date="2018" name="PLoS ONE">
        <title>The draft genome of Kipferlia bialata reveals reductive genome evolution in fornicate parasites.</title>
        <authorList>
            <person name="Tanifuji G."/>
            <person name="Takabayashi S."/>
            <person name="Kume K."/>
            <person name="Takagi M."/>
            <person name="Nakayama T."/>
            <person name="Kamikawa R."/>
            <person name="Inagaki Y."/>
            <person name="Hashimoto T."/>
        </authorList>
    </citation>
    <scope>NUCLEOTIDE SEQUENCE [LARGE SCALE GENOMIC DNA]</scope>
    <source>
        <strain evidence="1">NY0173</strain>
    </source>
</reference>
<dbReference type="InterPro" id="IPR036525">
    <property type="entry name" value="Tubulin/FtsZ_GTPase_sf"/>
</dbReference>
<feature type="non-terminal residue" evidence="1">
    <location>
        <position position="1"/>
    </location>
</feature>
<dbReference type="EMBL" id="BDIP01010496">
    <property type="protein sequence ID" value="GIQ92766.1"/>
    <property type="molecule type" value="Genomic_DNA"/>
</dbReference>
<name>A0A9K3DDI6_9EUKA</name>
<organism evidence="1 2">
    <name type="scientific">Kipferlia bialata</name>
    <dbReference type="NCBI Taxonomy" id="797122"/>
    <lineage>
        <taxon>Eukaryota</taxon>
        <taxon>Metamonada</taxon>
        <taxon>Carpediemonas-like organisms</taxon>
        <taxon>Kipferlia</taxon>
    </lineage>
</organism>
<protein>
    <submittedName>
        <fullName evidence="1">Uncharacterized protein</fullName>
    </submittedName>
</protein>
<gene>
    <name evidence="1" type="ORF">KIPB_016726</name>
</gene>
<dbReference type="AlphaFoldDB" id="A0A9K3DDI6"/>
<dbReference type="Proteomes" id="UP000265618">
    <property type="component" value="Unassembled WGS sequence"/>
</dbReference>
<evidence type="ECO:0000313" key="1">
    <source>
        <dbReference type="EMBL" id="GIQ92766.1"/>
    </source>
</evidence>
<dbReference type="Gene3D" id="3.40.50.1440">
    <property type="entry name" value="Tubulin/FtsZ, GTPase domain"/>
    <property type="match status" value="1"/>
</dbReference>
<sequence length="37" mass="3738">MASPHGQLFSPESLFMGADGGGAANLWAAGYNKGKAQ</sequence>
<evidence type="ECO:0000313" key="2">
    <source>
        <dbReference type="Proteomes" id="UP000265618"/>
    </source>
</evidence>
<keyword evidence="2" id="KW-1185">Reference proteome</keyword>
<accession>A0A9K3DDI6</accession>
<feature type="non-terminal residue" evidence="1">
    <location>
        <position position="37"/>
    </location>
</feature>
<proteinExistence type="predicted"/>
<comment type="caution">
    <text evidence="1">The sequence shown here is derived from an EMBL/GenBank/DDBJ whole genome shotgun (WGS) entry which is preliminary data.</text>
</comment>